<dbReference type="RefSeq" id="WP_184710041.1">
    <property type="nucleotide sequence ID" value="NZ_JACHKZ010000022.1"/>
</dbReference>
<organism evidence="2 3">
    <name type="scientific">Comamonas odontotermitis</name>
    <dbReference type="NCBI Taxonomy" id="379895"/>
    <lineage>
        <taxon>Bacteria</taxon>
        <taxon>Pseudomonadati</taxon>
        <taxon>Pseudomonadota</taxon>
        <taxon>Betaproteobacteria</taxon>
        <taxon>Burkholderiales</taxon>
        <taxon>Comamonadaceae</taxon>
        <taxon>Comamonas</taxon>
    </lineage>
</organism>
<dbReference type="Proteomes" id="UP000562492">
    <property type="component" value="Unassembled WGS sequence"/>
</dbReference>
<reference evidence="2 3" key="1">
    <citation type="submission" date="2020-08" db="EMBL/GenBank/DDBJ databases">
        <title>Functional genomics of gut bacteria from endangered species of beetles.</title>
        <authorList>
            <person name="Carlos-Shanley C."/>
        </authorList>
    </citation>
    <scope>NUCLEOTIDE SEQUENCE [LARGE SCALE GENOMIC DNA]</scope>
    <source>
        <strain evidence="2 3">S00124</strain>
    </source>
</reference>
<name>A0ABR6RIQ1_9BURK</name>
<protein>
    <submittedName>
        <fullName evidence="2">Uncharacterized protein</fullName>
    </submittedName>
</protein>
<evidence type="ECO:0000313" key="3">
    <source>
        <dbReference type="Proteomes" id="UP000562492"/>
    </source>
</evidence>
<accession>A0ABR6RIQ1</accession>
<keyword evidence="3" id="KW-1185">Reference proteome</keyword>
<feature type="transmembrane region" description="Helical" evidence="1">
    <location>
        <begin position="12"/>
        <end position="31"/>
    </location>
</feature>
<dbReference type="EMBL" id="JACHKZ010000022">
    <property type="protein sequence ID" value="MBB6579045.1"/>
    <property type="molecule type" value="Genomic_DNA"/>
</dbReference>
<keyword evidence="1" id="KW-0472">Membrane</keyword>
<evidence type="ECO:0000313" key="2">
    <source>
        <dbReference type="EMBL" id="MBB6579045.1"/>
    </source>
</evidence>
<evidence type="ECO:0000256" key="1">
    <source>
        <dbReference type="SAM" id="Phobius"/>
    </source>
</evidence>
<keyword evidence="1" id="KW-0812">Transmembrane</keyword>
<keyword evidence="1" id="KW-1133">Transmembrane helix</keyword>
<sequence length="56" mass="6232">MLEHPHYHWQDCATFVGLIIAVALAFSVLVWPNSTAQAADSFAHMLKGLQLVLRGR</sequence>
<comment type="caution">
    <text evidence="2">The sequence shown here is derived from an EMBL/GenBank/DDBJ whole genome shotgun (WGS) entry which is preliminary data.</text>
</comment>
<proteinExistence type="predicted"/>
<gene>
    <name evidence="2" type="ORF">HNP33_003155</name>
</gene>